<reference evidence="2 3" key="1">
    <citation type="submission" date="2019-02" db="EMBL/GenBank/DDBJ databases">
        <title>Deep-cultivation of Planctomycetes and their phenomic and genomic characterization uncovers novel biology.</title>
        <authorList>
            <person name="Wiegand S."/>
            <person name="Jogler M."/>
            <person name="Boedeker C."/>
            <person name="Pinto D."/>
            <person name="Vollmers J."/>
            <person name="Rivas-Marin E."/>
            <person name="Kohn T."/>
            <person name="Peeters S.H."/>
            <person name="Heuer A."/>
            <person name="Rast P."/>
            <person name="Oberbeckmann S."/>
            <person name="Bunk B."/>
            <person name="Jeske O."/>
            <person name="Meyerdierks A."/>
            <person name="Storesund J.E."/>
            <person name="Kallscheuer N."/>
            <person name="Luecker S."/>
            <person name="Lage O.M."/>
            <person name="Pohl T."/>
            <person name="Merkel B.J."/>
            <person name="Hornburger P."/>
            <person name="Mueller R.-W."/>
            <person name="Bruemmer F."/>
            <person name="Labrenz M."/>
            <person name="Spormann A.M."/>
            <person name="Op den Camp H."/>
            <person name="Overmann J."/>
            <person name="Amann R."/>
            <person name="Jetten M.S.M."/>
            <person name="Mascher T."/>
            <person name="Medema M.H."/>
            <person name="Devos D.P."/>
            <person name="Kaster A.-K."/>
            <person name="Ovreas L."/>
            <person name="Rohde M."/>
            <person name="Galperin M.Y."/>
            <person name="Jogler C."/>
        </authorList>
    </citation>
    <scope>NUCLEOTIDE SEQUENCE [LARGE SCALE GENOMIC DNA]</scope>
    <source>
        <strain evidence="2 3">Poly24</strain>
    </source>
</reference>
<sequence>MTSPNQKTEAALTDIEARQRQIAADKAAADKEQDAIDRQIAQLREQAAANAKAQHELDEQRERLEREAIDRQRDLRPDHVDREVASSVATDLLDAFEAVHVAEADMVGPDRRDERLWDAIDDARCRLLTDDIAEDARLVVLAIEGVIDACDLFESFRRPEFQNPRNSDGEPLRDIRAWAFPEQSALVRSSLDELRRELSGDDAPNPIEGVGELVGQNVTFRQICEMHGMLLPDGSADIGALGQLIERALGRVGFYREIAGRSHLVRMAALNAADAWAMRSNSLERRRTASHTLPGSAARLGALRPGRMMEPPAPDGVDEAEEEAMLAKRRAFHRARLISDAEAAAAAAKENFKVATAADWDSFGRRFAK</sequence>
<name>A0A518JN70_9BACT</name>
<dbReference type="RefSeq" id="WP_145090325.1">
    <property type="nucleotide sequence ID" value="NZ_CP036348.1"/>
</dbReference>
<proteinExistence type="predicted"/>
<dbReference type="AlphaFoldDB" id="A0A518JN70"/>
<protein>
    <submittedName>
        <fullName evidence="2">Uncharacterized protein</fullName>
    </submittedName>
</protein>
<dbReference type="EMBL" id="CP036348">
    <property type="protein sequence ID" value="QDV66967.1"/>
    <property type="molecule type" value="Genomic_DNA"/>
</dbReference>
<dbReference type="KEGG" id="rcf:Poly24_06570"/>
<dbReference type="Proteomes" id="UP000315082">
    <property type="component" value="Chromosome"/>
</dbReference>
<accession>A0A518JN70</accession>
<evidence type="ECO:0000256" key="1">
    <source>
        <dbReference type="SAM" id="Coils"/>
    </source>
</evidence>
<organism evidence="2 3">
    <name type="scientific">Rosistilla carotiformis</name>
    <dbReference type="NCBI Taxonomy" id="2528017"/>
    <lineage>
        <taxon>Bacteria</taxon>
        <taxon>Pseudomonadati</taxon>
        <taxon>Planctomycetota</taxon>
        <taxon>Planctomycetia</taxon>
        <taxon>Pirellulales</taxon>
        <taxon>Pirellulaceae</taxon>
        <taxon>Rosistilla</taxon>
    </lineage>
</organism>
<gene>
    <name evidence="2" type="ORF">Poly24_06570</name>
</gene>
<keyword evidence="3" id="KW-1185">Reference proteome</keyword>
<evidence type="ECO:0000313" key="2">
    <source>
        <dbReference type="EMBL" id="QDV66967.1"/>
    </source>
</evidence>
<evidence type="ECO:0000313" key="3">
    <source>
        <dbReference type="Proteomes" id="UP000315082"/>
    </source>
</evidence>
<feature type="coiled-coil region" evidence="1">
    <location>
        <begin position="26"/>
        <end position="74"/>
    </location>
</feature>
<keyword evidence="1" id="KW-0175">Coiled coil</keyword>